<organism evidence="1 2">
    <name type="scientific">Basidiobolus meristosporus CBS 931.73</name>
    <dbReference type="NCBI Taxonomy" id="1314790"/>
    <lineage>
        <taxon>Eukaryota</taxon>
        <taxon>Fungi</taxon>
        <taxon>Fungi incertae sedis</taxon>
        <taxon>Zoopagomycota</taxon>
        <taxon>Entomophthoromycotina</taxon>
        <taxon>Basidiobolomycetes</taxon>
        <taxon>Basidiobolales</taxon>
        <taxon>Basidiobolaceae</taxon>
        <taxon>Basidiobolus</taxon>
    </lineage>
</organism>
<dbReference type="PANTHER" id="PTHR13223:SF2">
    <property type="entry name" value="ACIDIC FIBROBLAST GROWTH FACTOR INTRACELLULAR-BINDING PROTEIN"/>
    <property type="match status" value="1"/>
</dbReference>
<dbReference type="InParanoid" id="A0A1Y1XTU8"/>
<dbReference type="PANTHER" id="PTHR13223">
    <property type="entry name" value="ACIDIC FIBROBLAST GROWTH FACTOR INTRACELLULAR BINDING PROTEIN"/>
    <property type="match status" value="1"/>
</dbReference>
<dbReference type="EMBL" id="MCFE01000489">
    <property type="protein sequence ID" value="ORX88926.1"/>
    <property type="molecule type" value="Genomic_DNA"/>
</dbReference>
<accession>A0A1Y1XTU8</accession>
<dbReference type="GO" id="GO:0005634">
    <property type="term" value="C:nucleus"/>
    <property type="evidence" value="ECO:0007669"/>
    <property type="project" value="TreeGrafter"/>
</dbReference>
<dbReference type="OrthoDB" id="16955at2759"/>
<sequence length="370" mass="43573">MTEFTIFLENEFEVDKSIYEQWLMGFTVEQTFERRKALVSQGVSPKTVYNYVLSHYRTFEKFEHYLHRPRYFIGQFLFPLPMEVKQELVEKYYGFDEAVMRELLGKKLSSRLRKDLEDISVKTKLPLGACRRQFDNLKRILKQVEESEGQRIIEDIEQKFLLPHPLARLYAHIIFLSNNRFDTSRRKLSYYNFADFEFCASVLSHYWTPTSLTNLEELDENLALDIRDLKLVVARDKGHVEEYRVAVFNHLKSHTSLNPTEKLANQFKLLYRNVLNVGCDLGNAKETKDIFLNLVEKFIEPCALVGLSAADMDHLFSSMIVCFEQLSFFEPISKKRYVTAMTRLLTGIKLMTTRLYRVPKFSPLTRMRAS</sequence>
<dbReference type="AlphaFoldDB" id="A0A1Y1XTU8"/>
<name>A0A1Y1XTU8_9FUNG</name>
<comment type="caution">
    <text evidence="1">The sequence shown here is derived from an EMBL/GenBank/DDBJ whole genome shotgun (WGS) entry which is preliminary data.</text>
</comment>
<keyword evidence="2" id="KW-1185">Reference proteome</keyword>
<evidence type="ECO:0000313" key="1">
    <source>
        <dbReference type="EMBL" id="ORX88926.1"/>
    </source>
</evidence>
<dbReference type="Proteomes" id="UP000193498">
    <property type="component" value="Unassembled WGS sequence"/>
</dbReference>
<reference evidence="1 2" key="1">
    <citation type="submission" date="2016-07" db="EMBL/GenBank/DDBJ databases">
        <title>Pervasive Adenine N6-methylation of Active Genes in Fungi.</title>
        <authorList>
            <consortium name="DOE Joint Genome Institute"/>
            <person name="Mondo S.J."/>
            <person name="Dannebaum R.O."/>
            <person name="Kuo R.C."/>
            <person name="Labutti K."/>
            <person name="Haridas S."/>
            <person name="Kuo A."/>
            <person name="Salamov A."/>
            <person name="Ahrendt S.R."/>
            <person name="Lipzen A."/>
            <person name="Sullivan W."/>
            <person name="Andreopoulos W.B."/>
            <person name="Clum A."/>
            <person name="Lindquist E."/>
            <person name="Daum C."/>
            <person name="Ramamoorthy G.K."/>
            <person name="Gryganskyi A."/>
            <person name="Culley D."/>
            <person name="Magnuson J.K."/>
            <person name="James T.Y."/>
            <person name="O'Malley M.A."/>
            <person name="Stajich J.E."/>
            <person name="Spatafora J.W."/>
            <person name="Visel A."/>
            <person name="Grigoriev I.V."/>
        </authorList>
    </citation>
    <scope>NUCLEOTIDE SEQUENCE [LARGE SCALE GENOMIC DNA]</scope>
    <source>
        <strain evidence="1 2">CBS 931.73</strain>
    </source>
</reference>
<evidence type="ECO:0000313" key="2">
    <source>
        <dbReference type="Proteomes" id="UP000193498"/>
    </source>
</evidence>
<gene>
    <name evidence="1" type="ORF">K493DRAFT_73291</name>
</gene>
<proteinExistence type="predicted"/>
<dbReference type="STRING" id="1314790.A0A1Y1XTU8"/>
<protein>
    <submittedName>
        <fullName evidence="1">Acidic fibroblast growth factor binding protein</fullName>
    </submittedName>
</protein>
<dbReference type="InterPro" id="IPR008614">
    <property type="entry name" value="FIBP"/>
</dbReference>
<dbReference type="Pfam" id="PF05427">
    <property type="entry name" value="FIBP"/>
    <property type="match status" value="1"/>
</dbReference>